<keyword evidence="1" id="KW-0472">Membrane</keyword>
<organism evidence="2 3">
    <name type="scientific">Caldimonas brevitalea</name>
    <dbReference type="NCBI Taxonomy" id="413882"/>
    <lineage>
        <taxon>Bacteria</taxon>
        <taxon>Pseudomonadati</taxon>
        <taxon>Pseudomonadota</taxon>
        <taxon>Betaproteobacteria</taxon>
        <taxon>Burkholderiales</taxon>
        <taxon>Sphaerotilaceae</taxon>
        <taxon>Caldimonas</taxon>
    </lineage>
</organism>
<feature type="transmembrane region" description="Helical" evidence="1">
    <location>
        <begin position="6"/>
        <end position="25"/>
    </location>
</feature>
<dbReference type="AlphaFoldDB" id="A0A0G3BN15"/>
<evidence type="ECO:0000256" key="1">
    <source>
        <dbReference type="SAM" id="Phobius"/>
    </source>
</evidence>
<dbReference type="Proteomes" id="UP000035352">
    <property type="component" value="Chromosome"/>
</dbReference>
<keyword evidence="1" id="KW-0812">Transmembrane</keyword>
<dbReference type="KEGG" id="pbh:AAW51_4148"/>
<evidence type="ECO:0000313" key="2">
    <source>
        <dbReference type="EMBL" id="AKJ30839.1"/>
    </source>
</evidence>
<keyword evidence="1" id="KW-1133">Transmembrane helix</keyword>
<proteinExistence type="predicted"/>
<name>A0A0G3BN15_9BURK</name>
<gene>
    <name evidence="2" type="ORF">AAW51_4148</name>
</gene>
<accession>A0A0G3BN15</accession>
<sequence length="42" mass="4755">MPLWVLPSTFVVFSLGIAVAGALMLRHGVRQFKLLMKTPQHY</sequence>
<keyword evidence="3" id="KW-1185">Reference proteome</keyword>
<protein>
    <submittedName>
        <fullName evidence="2">Uncharacterized protein</fullName>
    </submittedName>
</protein>
<dbReference type="EMBL" id="CP011371">
    <property type="protein sequence ID" value="AKJ30839.1"/>
    <property type="molecule type" value="Genomic_DNA"/>
</dbReference>
<evidence type="ECO:0000313" key="3">
    <source>
        <dbReference type="Proteomes" id="UP000035352"/>
    </source>
</evidence>
<reference evidence="2 3" key="1">
    <citation type="submission" date="2015-05" db="EMBL/GenBank/DDBJ databases">
        <authorList>
            <person name="Tang B."/>
            <person name="Yu Y."/>
        </authorList>
    </citation>
    <scope>NUCLEOTIDE SEQUENCE [LARGE SCALE GENOMIC DNA]</scope>
    <source>
        <strain evidence="2 3">DSM 7029</strain>
    </source>
</reference>